<comment type="catalytic activity">
    <reaction evidence="6 7">
        <text>Release of N-terminal amino acids, preferentially methionine, from peptides and arylamides.</text>
        <dbReference type="EC" id="3.4.11.18"/>
    </reaction>
</comment>
<dbReference type="Gene3D" id="3.90.230.10">
    <property type="entry name" value="Creatinase/methionine aminopeptidase superfamily"/>
    <property type="match status" value="1"/>
</dbReference>
<dbReference type="InterPro" id="IPR001714">
    <property type="entry name" value="Pept_M24_MAP"/>
</dbReference>
<dbReference type="Pfam" id="PF00557">
    <property type="entry name" value="Peptidase_M24"/>
    <property type="match status" value="1"/>
</dbReference>
<dbReference type="SUPFAM" id="SSF55920">
    <property type="entry name" value="Creatinase/aminopeptidase"/>
    <property type="match status" value="1"/>
</dbReference>
<dbReference type="STRING" id="671143.DAMO_0561"/>
<feature type="domain" description="Peptidase M24" evidence="8">
    <location>
        <begin position="12"/>
        <end position="239"/>
    </location>
</feature>
<feature type="binding site" evidence="6">
    <location>
        <position position="175"/>
    </location>
    <ligand>
        <name>substrate</name>
    </ligand>
</feature>
<feature type="binding site" evidence="6">
    <location>
        <position position="232"/>
    </location>
    <ligand>
        <name>a divalent metal cation</name>
        <dbReference type="ChEBI" id="CHEBI:60240"/>
        <label>2</label>
        <note>catalytic</note>
    </ligand>
</feature>
<dbReference type="CDD" id="cd01086">
    <property type="entry name" value="MetAP1"/>
    <property type="match status" value="1"/>
</dbReference>
<evidence type="ECO:0000313" key="9">
    <source>
        <dbReference type="EMBL" id="CBE67637.1"/>
    </source>
</evidence>
<dbReference type="EC" id="3.4.11.18" evidence="6 7"/>
<evidence type="ECO:0000313" key="10">
    <source>
        <dbReference type="Proteomes" id="UP000006898"/>
    </source>
</evidence>
<dbReference type="GO" id="GO:0070006">
    <property type="term" value="F:metalloaminopeptidase activity"/>
    <property type="evidence" value="ECO:0007669"/>
    <property type="project" value="UniProtKB-UniRule"/>
</dbReference>
<dbReference type="HOGENOM" id="CLU_015857_0_1_0"/>
<dbReference type="PANTHER" id="PTHR43330">
    <property type="entry name" value="METHIONINE AMINOPEPTIDASE"/>
    <property type="match status" value="1"/>
</dbReference>
<evidence type="ECO:0000259" key="8">
    <source>
        <dbReference type="Pfam" id="PF00557"/>
    </source>
</evidence>
<dbReference type="InterPro" id="IPR000994">
    <property type="entry name" value="Pept_M24"/>
</dbReference>
<comment type="similarity">
    <text evidence="6">Belongs to the peptidase M24A family. Methionine aminopeptidase type 1 subfamily.</text>
</comment>
<feature type="binding site" evidence="6">
    <location>
        <position position="94"/>
    </location>
    <ligand>
        <name>a divalent metal cation</name>
        <dbReference type="ChEBI" id="CHEBI:60240"/>
        <label>1</label>
    </ligand>
</feature>
<dbReference type="GO" id="GO:0006508">
    <property type="term" value="P:proteolysis"/>
    <property type="evidence" value="ECO:0007669"/>
    <property type="project" value="UniProtKB-KW"/>
</dbReference>
<keyword evidence="3 6" id="KW-0645">Protease</keyword>
<evidence type="ECO:0000256" key="3">
    <source>
        <dbReference type="ARBA" id="ARBA00022670"/>
    </source>
</evidence>
<evidence type="ECO:0000256" key="4">
    <source>
        <dbReference type="ARBA" id="ARBA00022723"/>
    </source>
</evidence>
<protein>
    <recommendedName>
        <fullName evidence="6 7">Methionine aminopeptidase</fullName>
        <shortName evidence="6">MAP</shortName>
        <shortName evidence="6">MetAP</shortName>
        <ecNumber evidence="6 7">3.4.11.18</ecNumber>
    </recommendedName>
    <alternativeName>
        <fullName evidence="6">Peptidase M</fullName>
    </alternativeName>
</protein>
<comment type="subunit">
    <text evidence="6">Monomer.</text>
</comment>
<dbReference type="KEGG" id="mox:DAMO_0561"/>
<evidence type="ECO:0000256" key="2">
    <source>
        <dbReference type="ARBA" id="ARBA00022438"/>
    </source>
</evidence>
<sequence>MMILKSPWEIDLMRKSSRIVAETLEKLEGLIEPGLPTLELDRFAEAYILRRGGKPAFKGYRGYPYTLCVSVNEQVVHAFPSGRRLEDGDIVSLDLGVVVDGYYGDAAITVPVGKVSVEAQRLIAATRGALSQAIRAVRPGNHLSDISHAVQSAIETHGFSVVRLFVGHGIGRALHEEPQIPNFGPPAQGPVLKSGLVLAIEPMANAGGADVMILDDRWTAVTRDHSLSAHFEHTVALTEDGVQVLTGVAEDEPSEEAKR</sequence>
<dbReference type="Proteomes" id="UP000006898">
    <property type="component" value="Chromosome"/>
</dbReference>
<dbReference type="PANTHER" id="PTHR43330:SF27">
    <property type="entry name" value="METHIONINE AMINOPEPTIDASE"/>
    <property type="match status" value="1"/>
</dbReference>
<dbReference type="eggNOG" id="COG0024">
    <property type="taxonomic scope" value="Bacteria"/>
</dbReference>
<accession>D5MKJ0</accession>
<dbReference type="EMBL" id="FP565575">
    <property type="protein sequence ID" value="CBE67637.1"/>
    <property type="molecule type" value="Genomic_DNA"/>
</dbReference>
<organism evidence="9 10">
    <name type="scientific">Methylomirabilis oxygeniifera</name>
    <dbReference type="NCBI Taxonomy" id="671143"/>
    <lineage>
        <taxon>Bacteria</taxon>
        <taxon>Candidatus Methylomirabilota</taxon>
        <taxon>Candidatus Methylomirabilia</taxon>
        <taxon>Candidatus Methylomirabilales</taxon>
        <taxon>Candidatus Methylomirabilaceae</taxon>
        <taxon>Candidatus Methylomirabilis</taxon>
    </lineage>
</organism>
<dbReference type="GO" id="GO:0004239">
    <property type="term" value="F:initiator methionyl aminopeptidase activity"/>
    <property type="evidence" value="ECO:0007669"/>
    <property type="project" value="UniProtKB-UniRule"/>
</dbReference>
<dbReference type="PROSITE" id="PS00680">
    <property type="entry name" value="MAP_1"/>
    <property type="match status" value="1"/>
</dbReference>
<evidence type="ECO:0000256" key="5">
    <source>
        <dbReference type="ARBA" id="ARBA00022801"/>
    </source>
</evidence>
<dbReference type="GO" id="GO:0005829">
    <property type="term" value="C:cytosol"/>
    <property type="evidence" value="ECO:0007669"/>
    <property type="project" value="TreeGrafter"/>
</dbReference>
<keyword evidence="4 6" id="KW-0479">Metal-binding</keyword>
<feature type="binding site" evidence="6">
    <location>
        <position position="105"/>
    </location>
    <ligand>
        <name>a divalent metal cation</name>
        <dbReference type="ChEBI" id="CHEBI:60240"/>
        <label>2</label>
        <note>catalytic</note>
    </ligand>
</feature>
<evidence type="ECO:0000256" key="6">
    <source>
        <dbReference type="HAMAP-Rule" id="MF_01974"/>
    </source>
</evidence>
<reference evidence="9 10" key="1">
    <citation type="journal article" date="2010" name="Nature">
        <title>Nitrite-driven anaerobic methane oxidation by oxygenic bacteria.</title>
        <authorList>
            <person name="Ettwig K.F."/>
            <person name="Butler M.K."/>
            <person name="Le Paslier D."/>
            <person name="Pelletier E."/>
            <person name="Mangenot S."/>
            <person name="Kuypers M.M.M."/>
            <person name="Schreiber F."/>
            <person name="Dutilh B.E."/>
            <person name="Zedelius J."/>
            <person name="de Beer D."/>
            <person name="Gloerich J."/>
            <person name="Wessels H.J.C.T."/>
            <person name="van Allen T."/>
            <person name="Luesken F."/>
            <person name="Wu M."/>
            <person name="van de Pas-Schoonen K.T."/>
            <person name="Op den Camp H.J.M."/>
            <person name="Janssen-Megens E.M."/>
            <person name="Francoijs K-J."/>
            <person name="Stunnenberg H."/>
            <person name="Weissenbach J."/>
            <person name="Jetten M.S.M."/>
            <person name="Strous M."/>
        </authorList>
    </citation>
    <scope>NUCLEOTIDE SEQUENCE [LARGE SCALE GENOMIC DNA]</scope>
</reference>
<dbReference type="HAMAP" id="MF_01974">
    <property type="entry name" value="MetAP_1"/>
    <property type="match status" value="1"/>
</dbReference>
<evidence type="ECO:0000256" key="1">
    <source>
        <dbReference type="ARBA" id="ARBA00002521"/>
    </source>
</evidence>
<feature type="binding site" evidence="6">
    <location>
        <position position="77"/>
    </location>
    <ligand>
        <name>substrate</name>
    </ligand>
</feature>
<feature type="binding site" evidence="6">
    <location>
        <position position="232"/>
    </location>
    <ligand>
        <name>a divalent metal cation</name>
        <dbReference type="ChEBI" id="CHEBI:60240"/>
        <label>1</label>
    </ligand>
</feature>
<dbReference type="InterPro" id="IPR036005">
    <property type="entry name" value="Creatinase/aminopeptidase-like"/>
</dbReference>
<gene>
    <name evidence="6 9" type="primary">map</name>
    <name evidence="9" type="ORF">DAMO_0561</name>
</gene>
<dbReference type="AlphaFoldDB" id="D5MKJ0"/>
<dbReference type="PATRIC" id="fig|671143.5.peg.485"/>
<keyword evidence="5 6" id="KW-0378">Hydrolase</keyword>
<keyword evidence="2 6" id="KW-0031">Aminopeptidase</keyword>
<feature type="binding site" evidence="6">
    <location>
        <position position="168"/>
    </location>
    <ligand>
        <name>a divalent metal cation</name>
        <dbReference type="ChEBI" id="CHEBI:60240"/>
        <label>2</label>
        <note>catalytic</note>
    </ligand>
</feature>
<dbReference type="PRINTS" id="PR00599">
    <property type="entry name" value="MAPEPTIDASE"/>
</dbReference>
<dbReference type="GO" id="GO:0046872">
    <property type="term" value="F:metal ion binding"/>
    <property type="evidence" value="ECO:0007669"/>
    <property type="project" value="UniProtKB-UniRule"/>
</dbReference>
<comment type="cofactor">
    <cofactor evidence="6">
        <name>Co(2+)</name>
        <dbReference type="ChEBI" id="CHEBI:48828"/>
    </cofactor>
    <cofactor evidence="6">
        <name>Zn(2+)</name>
        <dbReference type="ChEBI" id="CHEBI:29105"/>
    </cofactor>
    <cofactor evidence="6">
        <name>Mn(2+)</name>
        <dbReference type="ChEBI" id="CHEBI:29035"/>
    </cofactor>
    <cofactor evidence="6">
        <name>Fe(2+)</name>
        <dbReference type="ChEBI" id="CHEBI:29033"/>
    </cofactor>
    <text evidence="6">Binds 2 divalent metal cations per subunit. Has a high-affinity and a low affinity metal-binding site. The true nature of the physiological cofactor is under debate. The enzyme is active with cobalt, zinc, manganese or divalent iron ions. Most likely, methionine aminopeptidases function as mononuclear Fe(2+)-metalloproteases under physiological conditions, and the catalytically relevant metal-binding site has been assigned to the histidine-containing high-affinity site.</text>
</comment>
<proteinExistence type="inferred from homology"/>
<dbReference type="NCBIfam" id="TIGR00500">
    <property type="entry name" value="met_pdase_I"/>
    <property type="match status" value="1"/>
</dbReference>
<dbReference type="InterPro" id="IPR002467">
    <property type="entry name" value="Pept_M24A_MAP1"/>
</dbReference>
<feature type="binding site" evidence="6">
    <location>
        <position position="201"/>
    </location>
    <ligand>
        <name>a divalent metal cation</name>
        <dbReference type="ChEBI" id="CHEBI:60240"/>
        <label>2</label>
        <note>catalytic</note>
    </ligand>
</feature>
<feature type="binding site" evidence="6">
    <location>
        <position position="105"/>
    </location>
    <ligand>
        <name>a divalent metal cation</name>
        <dbReference type="ChEBI" id="CHEBI:60240"/>
        <label>1</label>
    </ligand>
</feature>
<comment type="function">
    <text evidence="1 6">Removes the N-terminal methionine from nascent proteins. The N-terminal methionine is often cleaved when the second residue in the primary sequence is small and uncharged (Met-Ala-, Cys, Gly, Pro, Ser, Thr, or Val). Requires deformylation of the N(alpha)-formylated initiator methionine before it can be hydrolyzed.</text>
</comment>
<name>D5MKJ0_METO1</name>
<evidence type="ECO:0000256" key="7">
    <source>
        <dbReference type="RuleBase" id="RU003653"/>
    </source>
</evidence>